<evidence type="ECO:0000313" key="2">
    <source>
        <dbReference type="EMBL" id="KJH42198.1"/>
    </source>
</evidence>
<organism evidence="2 3">
    <name type="scientific">Dictyocaulus viviparus</name>
    <name type="common">Bovine lungworm</name>
    <dbReference type="NCBI Taxonomy" id="29172"/>
    <lineage>
        <taxon>Eukaryota</taxon>
        <taxon>Metazoa</taxon>
        <taxon>Ecdysozoa</taxon>
        <taxon>Nematoda</taxon>
        <taxon>Chromadorea</taxon>
        <taxon>Rhabditida</taxon>
        <taxon>Rhabditina</taxon>
        <taxon>Rhabditomorpha</taxon>
        <taxon>Strongyloidea</taxon>
        <taxon>Metastrongylidae</taxon>
        <taxon>Dictyocaulus</taxon>
    </lineage>
</organism>
<proteinExistence type="predicted"/>
<dbReference type="Proteomes" id="UP000053766">
    <property type="component" value="Unassembled WGS sequence"/>
</dbReference>
<keyword evidence="1" id="KW-0175">Coiled coil</keyword>
<feature type="coiled-coil region" evidence="1">
    <location>
        <begin position="21"/>
        <end position="48"/>
    </location>
</feature>
<protein>
    <submittedName>
        <fullName evidence="2">Uncharacterized protein</fullName>
    </submittedName>
</protein>
<name>A0A0D8XC86_DICVI</name>
<feature type="coiled-coil region" evidence="1">
    <location>
        <begin position="179"/>
        <end position="213"/>
    </location>
</feature>
<sequence length="372" mass="42789">MLSIHIMAISGGYPVVAEKTIIQLEKSLNDVQAQLQLSTLEKEKLAEESCDHKVSIGRLLSELPILQEEFEEIRSQFHGEQCRNRELTSRVENLQHQLTGVNMNVREMKISFLKAVVEKLTDKDELFEENCALKTRNRILETELALFKVACFSHFVFFSILENLSRETKNDLFDCNMALELRENQCHEHQAQIKESKQQMQDKEEVVNTVKDDVPTKTISETKLKDNLEEDKDDYEEVTLLSSTFHEERSRLDTSQYFQSHENDELSNESDVALGQLHEMSASTITNGEEQEDPSFENLAFFGKLADSEWNSDSKVLSGTDENEGLRKRLDYVTNLLRDAEAANAALIDQNECMPYDEVISQFLKTNKPETY</sequence>
<dbReference type="EMBL" id="KN716697">
    <property type="protein sequence ID" value="KJH42198.1"/>
    <property type="molecule type" value="Genomic_DNA"/>
</dbReference>
<accession>A0A0D8XC86</accession>
<reference evidence="3" key="2">
    <citation type="journal article" date="2016" name="Sci. Rep.">
        <title>Dictyocaulus viviparus genome, variome and transcriptome elucidate lungworm biology and support future intervention.</title>
        <authorList>
            <person name="McNulty S.N."/>
            <person name="Strube C."/>
            <person name="Rosa B.A."/>
            <person name="Martin J.C."/>
            <person name="Tyagi R."/>
            <person name="Choi Y.J."/>
            <person name="Wang Q."/>
            <person name="Hallsworth Pepin K."/>
            <person name="Zhang X."/>
            <person name="Ozersky P."/>
            <person name="Wilson R.K."/>
            <person name="Sternberg P.W."/>
            <person name="Gasser R.B."/>
            <person name="Mitreva M."/>
        </authorList>
    </citation>
    <scope>NUCLEOTIDE SEQUENCE [LARGE SCALE GENOMIC DNA]</scope>
    <source>
        <strain evidence="3">HannoverDv2000</strain>
    </source>
</reference>
<dbReference type="AlphaFoldDB" id="A0A0D8XC86"/>
<evidence type="ECO:0000313" key="3">
    <source>
        <dbReference type="Proteomes" id="UP000053766"/>
    </source>
</evidence>
<keyword evidence="3" id="KW-1185">Reference proteome</keyword>
<gene>
    <name evidence="2" type="ORF">DICVIV_11822</name>
</gene>
<evidence type="ECO:0000256" key="1">
    <source>
        <dbReference type="SAM" id="Coils"/>
    </source>
</evidence>
<reference evidence="2 3" key="1">
    <citation type="submission" date="2013-11" db="EMBL/GenBank/DDBJ databases">
        <title>Draft genome of the bovine lungworm Dictyocaulus viviparus.</title>
        <authorList>
            <person name="Mitreva M."/>
        </authorList>
    </citation>
    <scope>NUCLEOTIDE SEQUENCE [LARGE SCALE GENOMIC DNA]</scope>
    <source>
        <strain evidence="2 3">HannoverDv2000</strain>
    </source>
</reference>